<sequence>MKQSIIYHKIAEHCGVTERYIRMLDKKERSPSMEVAKKIADFLDESIEEIFFNPNTNETFVFERFYPKLIEGNASIRR</sequence>
<dbReference type="CDD" id="cd00093">
    <property type="entry name" value="HTH_XRE"/>
    <property type="match status" value="1"/>
</dbReference>
<dbReference type="GO" id="GO:0003677">
    <property type="term" value="F:DNA binding"/>
    <property type="evidence" value="ECO:0007669"/>
    <property type="project" value="UniProtKB-KW"/>
</dbReference>
<dbReference type="Gene3D" id="1.10.260.40">
    <property type="entry name" value="lambda repressor-like DNA-binding domains"/>
    <property type="match status" value="1"/>
</dbReference>
<reference evidence="2 3" key="1">
    <citation type="submission" date="2015-10" db="EMBL/GenBank/DDBJ databases">
        <title>Whole Genome Sequencing of Bacillus ACT Group Temperature Bacteriophages.</title>
        <authorList>
            <person name="Fouts D.E."/>
            <person name="Rasko D.A."/>
            <person name="Cer R.R."/>
            <person name="Jiang L."/>
            <person name="Fedorova N.B."/>
            <person name="Shvartsbeyn A."/>
            <person name="Read T.D."/>
            <person name="Gill S.R."/>
            <person name="Klumpp J."/>
            <person name="Calendar R."/>
        </authorList>
    </citation>
    <scope>NUCLEOTIDE SEQUENCE [LARGE SCALE GENOMIC DNA]</scope>
</reference>
<dbReference type="Proteomes" id="UP000222142">
    <property type="component" value="Segment"/>
</dbReference>
<dbReference type="InterPro" id="IPR001387">
    <property type="entry name" value="Cro/C1-type_HTH"/>
</dbReference>
<evidence type="ECO:0000259" key="1">
    <source>
        <dbReference type="PROSITE" id="PS50943"/>
    </source>
</evidence>
<evidence type="ECO:0000313" key="3">
    <source>
        <dbReference type="Proteomes" id="UP000222142"/>
    </source>
</evidence>
<dbReference type="InterPro" id="IPR010982">
    <property type="entry name" value="Lambda_DNA-bd_dom_sf"/>
</dbReference>
<keyword evidence="2" id="KW-0238">DNA-binding</keyword>
<name>A0A0S2GLE0_9CAUD</name>
<dbReference type="SUPFAM" id="SSF47413">
    <property type="entry name" value="lambda repressor-like DNA-binding domains"/>
    <property type="match status" value="1"/>
</dbReference>
<gene>
    <name evidence="2" type="ORF">XO27_0035</name>
</gene>
<feature type="domain" description="HTH cro/C1-type" evidence="1">
    <location>
        <begin position="11"/>
        <end position="50"/>
    </location>
</feature>
<organism evidence="2 3">
    <name type="scientific">Bacillus phage phi4I1</name>
    <dbReference type="NCBI Taxonomy" id="1643325"/>
    <lineage>
        <taxon>Viruses</taxon>
        <taxon>Duplodnaviria</taxon>
        <taxon>Heunggongvirae</taxon>
        <taxon>Uroviricota</taxon>
        <taxon>Caudoviricetes</taxon>
        <taxon>Camtrevirus</taxon>
        <taxon>Camtrevirus BtCS33</taxon>
    </lineage>
</organism>
<accession>A0A0S2GLE0</accession>
<protein>
    <submittedName>
        <fullName evidence="2">DNA-binding helix-turn-helix protein</fullName>
    </submittedName>
</protein>
<proteinExistence type="predicted"/>
<evidence type="ECO:0000313" key="2">
    <source>
        <dbReference type="EMBL" id="ALN97340.1"/>
    </source>
</evidence>
<dbReference type="EMBL" id="KT967075">
    <property type="protein sequence ID" value="ALN97340.1"/>
    <property type="molecule type" value="Genomic_DNA"/>
</dbReference>
<dbReference type="PROSITE" id="PS50943">
    <property type="entry name" value="HTH_CROC1"/>
    <property type="match status" value="1"/>
</dbReference>
<dbReference type="Pfam" id="PF01381">
    <property type="entry name" value="HTH_3"/>
    <property type="match status" value="1"/>
</dbReference>